<organism evidence="4 5">
    <name type="scientific">Anguilla anguilla</name>
    <name type="common">European freshwater eel</name>
    <name type="synonym">Muraena anguilla</name>
    <dbReference type="NCBI Taxonomy" id="7936"/>
    <lineage>
        <taxon>Eukaryota</taxon>
        <taxon>Metazoa</taxon>
        <taxon>Chordata</taxon>
        <taxon>Craniata</taxon>
        <taxon>Vertebrata</taxon>
        <taxon>Euteleostomi</taxon>
        <taxon>Actinopterygii</taxon>
        <taxon>Neopterygii</taxon>
        <taxon>Teleostei</taxon>
        <taxon>Anguilliformes</taxon>
        <taxon>Anguillidae</taxon>
        <taxon>Anguilla</taxon>
    </lineage>
</organism>
<dbReference type="Proteomes" id="UP001044222">
    <property type="component" value="Chromosome 17"/>
</dbReference>
<feature type="coiled-coil region" evidence="1">
    <location>
        <begin position="131"/>
        <end position="201"/>
    </location>
</feature>
<evidence type="ECO:0000313" key="4">
    <source>
        <dbReference type="EMBL" id="KAG5833022.1"/>
    </source>
</evidence>
<dbReference type="EMBL" id="JAFIRN010000017">
    <property type="protein sequence ID" value="KAG5833022.1"/>
    <property type="molecule type" value="Genomic_DNA"/>
</dbReference>
<dbReference type="Pfam" id="PF16043">
    <property type="entry name" value="DUF4795"/>
    <property type="match status" value="1"/>
</dbReference>
<protein>
    <recommendedName>
        <fullName evidence="3">DUF4795 domain-containing protein</fullName>
    </recommendedName>
</protein>
<dbReference type="PANTHER" id="PTHR47080">
    <property type="entry name" value="CHROMOSOME 16 OPEN READING FRAME 96"/>
    <property type="match status" value="1"/>
</dbReference>
<feature type="region of interest" description="Disordered" evidence="2">
    <location>
        <begin position="659"/>
        <end position="685"/>
    </location>
</feature>
<feature type="region of interest" description="Disordered" evidence="2">
    <location>
        <begin position="48"/>
        <end position="73"/>
    </location>
</feature>
<feature type="region of interest" description="Disordered" evidence="2">
    <location>
        <begin position="228"/>
        <end position="265"/>
    </location>
</feature>
<proteinExistence type="predicted"/>
<evidence type="ECO:0000259" key="3">
    <source>
        <dbReference type="Pfam" id="PF16043"/>
    </source>
</evidence>
<accession>A0A9D3RMF1</accession>
<sequence length="752" mass="83772">MSVAISLFDLVNLSVGTPDVGAVNFNALHTLLHAVVKHLEVQNVTVEWTGDDGGRKPQDPSQQMSLPRGKPGPYHHVEDKLRQIERQIAALETLPSAADLLARPNSGTTPVSDMWQLMQLHRKVQANEDGVSKSMALIQELLNEIRDLRASRDSLQEEIRTLHEQIAQLHVDKLQDRVTALEKCSHLVANLENVMRELKERIGQYPDPEELTHFITWDVLQEALVNQSAQQPEDLHPASSISPTGGATPPQAAEAGGARLTGVGGGAEQYPQAVEALRRLGGLGPRQDALEGRVAQLEQSKADHAQLQQLSDMLSDVARREIPENLLEQISDLRTLLDSLTADRDKSSALMGDTQAAILQLQAECEKLRSTVCLLADEQSQRQQRFEHLHKTLEQLEEKKADKDHVEMEIDIKADKQALETKVSRVQFDSMTEQLSSMFQDLLSKVSGQEQDWHKVIQKISMEMECKLNRIELDPLKQQLEERWKAIRKQLQAPPAPELDDAAGIRRQLVARFHCISCDRPVDMLTGTGTVSCHLVTVPAAPGLPSHRSSRPYTVYDLEQVRQHCRSDKIPEMADYSYLARSCGGSHTLTYPNRRYTRLQHIAQFIQEGEEGQAQAVSGPSLRIHEEVDILGLDGHIYKGRLNSRAIRGVESRLPTISAKEGFSKSRDKLSRSQSQRCGGAGQWATPGAPQGAPCGIAPCRLWAVCPRVPSPMAPPPRATPPMAPPIWTLQERLHKDWFSTWTLANQARKSQ</sequence>
<gene>
    <name evidence="4" type="ORF">ANANG_G00297440</name>
</gene>
<name>A0A9D3RMF1_ANGAN</name>
<dbReference type="AlphaFoldDB" id="A0A9D3RMF1"/>
<feature type="domain" description="DUF4795" evidence="3">
    <location>
        <begin position="346"/>
        <end position="553"/>
    </location>
</feature>
<reference evidence="4" key="1">
    <citation type="submission" date="2021-01" db="EMBL/GenBank/DDBJ databases">
        <title>A chromosome-scale assembly of European eel, Anguilla anguilla.</title>
        <authorList>
            <person name="Henkel C."/>
            <person name="Jong-Raadsen S.A."/>
            <person name="Dufour S."/>
            <person name="Weltzien F.-A."/>
            <person name="Palstra A.P."/>
            <person name="Pelster B."/>
            <person name="Spaink H.P."/>
            <person name="Van Den Thillart G.E."/>
            <person name="Jansen H."/>
            <person name="Zahm M."/>
            <person name="Klopp C."/>
            <person name="Cedric C."/>
            <person name="Louis A."/>
            <person name="Berthelot C."/>
            <person name="Parey E."/>
            <person name="Roest Crollius H."/>
            <person name="Montfort J."/>
            <person name="Robinson-Rechavi M."/>
            <person name="Bucao C."/>
            <person name="Bouchez O."/>
            <person name="Gislard M."/>
            <person name="Lluch J."/>
            <person name="Milhes M."/>
            <person name="Lampietro C."/>
            <person name="Lopez Roques C."/>
            <person name="Donnadieu C."/>
            <person name="Braasch I."/>
            <person name="Desvignes T."/>
            <person name="Postlethwait J."/>
            <person name="Bobe J."/>
            <person name="Guiguen Y."/>
            <person name="Dirks R."/>
        </authorList>
    </citation>
    <scope>NUCLEOTIDE SEQUENCE</scope>
    <source>
        <strain evidence="4">Tag_6206</strain>
        <tissue evidence="4">Liver</tissue>
    </source>
</reference>
<evidence type="ECO:0000256" key="1">
    <source>
        <dbReference type="SAM" id="Coils"/>
    </source>
</evidence>
<keyword evidence="1" id="KW-0175">Coiled coil</keyword>
<feature type="compositionally biased region" description="Basic and acidic residues" evidence="2">
    <location>
        <begin position="662"/>
        <end position="671"/>
    </location>
</feature>
<keyword evidence="5" id="KW-1185">Reference proteome</keyword>
<comment type="caution">
    <text evidence="4">The sequence shown here is derived from an EMBL/GenBank/DDBJ whole genome shotgun (WGS) entry which is preliminary data.</text>
</comment>
<dbReference type="PANTHER" id="PTHR47080:SF2">
    <property type="entry name" value="GLUTAMINE-RICH PROTEIN 2"/>
    <property type="match status" value="1"/>
</dbReference>
<evidence type="ECO:0000313" key="5">
    <source>
        <dbReference type="Proteomes" id="UP001044222"/>
    </source>
</evidence>
<dbReference type="InterPro" id="IPR032013">
    <property type="entry name" value="DUF4795"/>
</dbReference>
<evidence type="ECO:0000256" key="2">
    <source>
        <dbReference type="SAM" id="MobiDB-lite"/>
    </source>
</evidence>